<dbReference type="GO" id="GO:0031293">
    <property type="term" value="P:membrane protein intracellular domain proteolysis"/>
    <property type="evidence" value="ECO:0007669"/>
    <property type="project" value="TreeGrafter"/>
</dbReference>
<dbReference type="OrthoDB" id="7694678at2759"/>
<keyword evidence="7" id="KW-1185">Reference proteome</keyword>
<dbReference type="GO" id="GO:0016020">
    <property type="term" value="C:membrane"/>
    <property type="evidence" value="ECO:0007669"/>
    <property type="project" value="InterPro"/>
</dbReference>
<reference evidence="6" key="2">
    <citation type="submission" date="2024-01" db="EMBL/GenBank/DDBJ databases">
        <title>Comparative genomics of Cryptococcus and Kwoniella reveals pathogenesis evolution and contrasting modes of karyotype evolution via chromosome fusion or intercentromeric recombination.</title>
        <authorList>
            <person name="Coelho M.A."/>
            <person name="David-Palma M."/>
            <person name="Shea T."/>
            <person name="Bowers K."/>
            <person name="McGinley-Smith S."/>
            <person name="Mohammad A.W."/>
            <person name="Gnirke A."/>
            <person name="Yurkov A.M."/>
            <person name="Nowrousian M."/>
            <person name="Sun S."/>
            <person name="Cuomo C.A."/>
            <person name="Heitman J."/>
        </authorList>
    </citation>
    <scope>NUCLEOTIDE SEQUENCE</scope>
    <source>
        <strain evidence="6">CBS 12478</strain>
    </source>
</reference>
<keyword evidence="2" id="KW-0812">Transmembrane</keyword>
<protein>
    <recommendedName>
        <fullName evidence="5">Endopeptidase S2P</fullName>
    </recommendedName>
</protein>
<evidence type="ECO:0000256" key="3">
    <source>
        <dbReference type="ARBA" id="ARBA00022989"/>
    </source>
</evidence>
<keyword evidence="3" id="KW-1133">Transmembrane helix</keyword>
<dbReference type="GO" id="GO:0004222">
    <property type="term" value="F:metalloendopeptidase activity"/>
    <property type="evidence" value="ECO:0007669"/>
    <property type="project" value="InterPro"/>
</dbReference>
<proteinExistence type="predicted"/>
<dbReference type="Pfam" id="PF02163">
    <property type="entry name" value="Peptidase_M50"/>
    <property type="match status" value="1"/>
</dbReference>
<dbReference type="GO" id="GO:0012505">
    <property type="term" value="C:endomembrane system"/>
    <property type="evidence" value="ECO:0007669"/>
    <property type="project" value="UniProtKB-SubCell"/>
</dbReference>
<evidence type="ECO:0000256" key="2">
    <source>
        <dbReference type="ARBA" id="ARBA00022692"/>
    </source>
</evidence>
<evidence type="ECO:0000313" key="7">
    <source>
        <dbReference type="Proteomes" id="UP000322225"/>
    </source>
</evidence>
<dbReference type="InterPro" id="IPR008915">
    <property type="entry name" value="Peptidase_M50"/>
</dbReference>
<accession>A0A5M6C2U3</accession>
<dbReference type="GO" id="GO:0005737">
    <property type="term" value="C:cytoplasm"/>
    <property type="evidence" value="ECO:0007669"/>
    <property type="project" value="TreeGrafter"/>
</dbReference>
<name>A0A5M6C2U3_9TREE</name>
<dbReference type="GeneID" id="43587653"/>
<dbReference type="PANTHER" id="PTHR13325:SF3">
    <property type="entry name" value="MEMBRANE-BOUND TRANSCRIPTION FACTOR SITE-2 PROTEASE"/>
    <property type="match status" value="1"/>
</dbReference>
<dbReference type="Proteomes" id="UP000322225">
    <property type="component" value="Chromosome 10"/>
</dbReference>
<dbReference type="EMBL" id="CP144060">
    <property type="protein sequence ID" value="WWD21154.1"/>
    <property type="molecule type" value="Genomic_DNA"/>
</dbReference>
<dbReference type="KEGG" id="ksn:43587653"/>
<gene>
    <name evidence="6" type="ORF">CI109_105637</name>
</gene>
<organism evidence="6 7">
    <name type="scientific">Kwoniella shandongensis</name>
    <dbReference type="NCBI Taxonomy" id="1734106"/>
    <lineage>
        <taxon>Eukaryota</taxon>
        <taxon>Fungi</taxon>
        <taxon>Dikarya</taxon>
        <taxon>Basidiomycota</taxon>
        <taxon>Agaricomycotina</taxon>
        <taxon>Tremellomycetes</taxon>
        <taxon>Tremellales</taxon>
        <taxon>Cryptococcaceae</taxon>
        <taxon>Kwoniella</taxon>
    </lineage>
</organism>
<dbReference type="RefSeq" id="XP_031862386.1">
    <property type="nucleotide sequence ID" value="XM_032003528.1"/>
</dbReference>
<dbReference type="InterPro" id="IPR001193">
    <property type="entry name" value="MBTPS2"/>
</dbReference>
<evidence type="ECO:0000256" key="1">
    <source>
        <dbReference type="ARBA" id="ARBA00004127"/>
    </source>
</evidence>
<reference evidence="6" key="1">
    <citation type="submission" date="2017-08" db="EMBL/GenBank/DDBJ databases">
        <authorList>
            <person name="Cuomo C."/>
            <person name="Billmyre B."/>
            <person name="Heitman J."/>
        </authorList>
    </citation>
    <scope>NUCLEOTIDE SEQUENCE</scope>
    <source>
        <strain evidence="6">CBS 12478</strain>
    </source>
</reference>
<evidence type="ECO:0000313" key="6">
    <source>
        <dbReference type="EMBL" id="WWD21154.1"/>
    </source>
</evidence>
<dbReference type="GO" id="GO:1905897">
    <property type="term" value="P:regulation of response to endoplasmic reticulum stress"/>
    <property type="evidence" value="ECO:0007669"/>
    <property type="project" value="TreeGrafter"/>
</dbReference>
<dbReference type="AlphaFoldDB" id="A0A5M6C2U3"/>
<dbReference type="PANTHER" id="PTHR13325">
    <property type="entry name" value="PROTEASE M50 MEMBRANE-BOUND TRANSCRIPTION FACTOR SITE 2 PROTEASE"/>
    <property type="match status" value="1"/>
</dbReference>
<sequence length="611" mass="66612">MLTALLILPSLTLLVLLISIHYCVLNSKTRLTSSSSSATSLRVWNVDIDRSGFSISLWTDRLNSIPQKLLNNLNYRAASRLKRCYDIGVGLGLVGCATASGVAIWAWYNIWKDVWREAELHAASASTSTSTSASVAAAEVVRAGVEEVGKRLTKRAMEDVVQGASEIGAKGDMLLPLIPGVTIPLSHLPTLVLAFVVNQLIHEFGHAISASLDDIQPSRLSFNLHLVIPSMMISFPSTVDQLDPNAKMRLASSGPVHNLMTWFTLWLLTTAGAGGWFWYDRGGEGKVVEDVHWASPLYAHLQPGDLITHLDDVFIGDQVPTGYPSFSTSTNDRWSSYLSSSSSETDDLTKGWCMDKTSFLSLPYVPCESTELTFTIIDGPPKDKGQERCMVPHPILDIPSGPCPCPDPTRWVCIRPSGVENLLRIRVRPSGGSGGKREKERERVVLWNGPREEVKDAVAVGIKAARGWNGGVRVVALFLHYLSTIALSLYLFNLLPLPYTDGSQLLLSLLSWRSTNPLQSLAVIPMQATLMGSSSPSEGGRYREFELDSEDEEELVGGGGGGRPIGMRGGGGSGVGDVWKRRLRRVIVWGMTSVVLGWIGGWTMLLLLRSS</sequence>
<keyword evidence="4" id="KW-0472">Membrane</keyword>
<evidence type="ECO:0000256" key="5">
    <source>
        <dbReference type="ARBA" id="ARBA00032658"/>
    </source>
</evidence>
<comment type="subcellular location">
    <subcellularLocation>
        <location evidence="1">Endomembrane system</location>
        <topology evidence="1">Multi-pass membrane protein</topology>
    </subcellularLocation>
</comment>
<evidence type="ECO:0000256" key="4">
    <source>
        <dbReference type="ARBA" id="ARBA00023136"/>
    </source>
</evidence>